<evidence type="ECO:0000313" key="2">
    <source>
        <dbReference type="EMBL" id="QEN09856.1"/>
    </source>
</evidence>
<dbReference type="PANTHER" id="PTHR45228">
    <property type="entry name" value="CYCLIC DI-GMP PHOSPHODIESTERASE TM_0186-RELATED"/>
    <property type="match status" value="1"/>
</dbReference>
<dbReference type="PANTHER" id="PTHR45228:SF8">
    <property type="entry name" value="TWO-COMPONENT RESPONSE REGULATOR-RELATED"/>
    <property type="match status" value="1"/>
</dbReference>
<proteinExistence type="predicted"/>
<dbReference type="SMART" id="SM00471">
    <property type="entry name" value="HDc"/>
    <property type="match status" value="1"/>
</dbReference>
<evidence type="ECO:0000259" key="1">
    <source>
        <dbReference type="PROSITE" id="PS51832"/>
    </source>
</evidence>
<dbReference type="EMBL" id="CP036150">
    <property type="protein sequence ID" value="QEN09856.1"/>
    <property type="molecule type" value="Genomic_DNA"/>
</dbReference>
<accession>A0A5C1QTF4</accession>
<dbReference type="CDD" id="cd00077">
    <property type="entry name" value="HDc"/>
    <property type="match status" value="1"/>
</dbReference>
<dbReference type="Proteomes" id="UP000324209">
    <property type="component" value="Chromosome"/>
</dbReference>
<reference evidence="2 3" key="1">
    <citation type="submission" date="2019-02" db="EMBL/GenBank/DDBJ databases">
        <title>Complete Genome Sequence and Methylome Analysis of free living Spirochaetas.</title>
        <authorList>
            <person name="Fomenkov A."/>
            <person name="Dubinina G."/>
            <person name="Leshcheva N."/>
            <person name="Mikheeva N."/>
            <person name="Grabovich M."/>
            <person name="Vincze T."/>
            <person name="Roberts R.J."/>
        </authorList>
    </citation>
    <scope>NUCLEOTIDE SEQUENCE [LARGE SCALE GENOMIC DNA]</scope>
    <source>
        <strain evidence="2 3">K2</strain>
    </source>
</reference>
<keyword evidence="3" id="KW-1185">Reference proteome</keyword>
<protein>
    <submittedName>
        <fullName evidence="2">HD domain-containing protein</fullName>
    </submittedName>
</protein>
<gene>
    <name evidence="2" type="ORF">EXM22_04070</name>
</gene>
<name>A0A5C1QTF4_9SPIO</name>
<dbReference type="InterPro" id="IPR037522">
    <property type="entry name" value="HD_GYP_dom"/>
</dbReference>
<dbReference type="Gene3D" id="1.10.3210.10">
    <property type="entry name" value="Hypothetical protein af1432"/>
    <property type="match status" value="1"/>
</dbReference>
<organism evidence="2 3">
    <name type="scientific">Oceanispirochaeta crateris</name>
    <dbReference type="NCBI Taxonomy" id="2518645"/>
    <lineage>
        <taxon>Bacteria</taxon>
        <taxon>Pseudomonadati</taxon>
        <taxon>Spirochaetota</taxon>
        <taxon>Spirochaetia</taxon>
        <taxon>Spirochaetales</taxon>
        <taxon>Spirochaetaceae</taxon>
        <taxon>Oceanispirochaeta</taxon>
    </lineage>
</organism>
<feature type="domain" description="HD-GYP" evidence="1">
    <location>
        <begin position="27"/>
        <end position="228"/>
    </location>
</feature>
<dbReference type="AlphaFoldDB" id="A0A5C1QTF4"/>
<dbReference type="KEGG" id="ock:EXM22_04070"/>
<dbReference type="PROSITE" id="PS51832">
    <property type="entry name" value="HD_GYP"/>
    <property type="match status" value="1"/>
</dbReference>
<sequence length="229" mass="26462">MIQPLHYDSNERPKAYMVQWDIITNEYKDLLQKMFLSLLEASKLKDNDTGEHIERVNDYSRLLSQKLKGKKGYEEVSNDFIDDIGFLAAMHDVGKIGTPDDILNKGGPLDDWEREIMNEHTKNGAYILSTYPKTMAREIALSHHEKWDGSGYPYGIFGEMIPLCARIVCIADVYDALRSKRSYKESFSHEKSVDIMKKGRETHFDPDLLDLFLSIHEEFDSIYSNSQII</sequence>
<dbReference type="InterPro" id="IPR052020">
    <property type="entry name" value="Cyclic_di-GMP/3'3'-cGAMP_PDE"/>
</dbReference>
<dbReference type="OrthoDB" id="9781505at2"/>
<evidence type="ECO:0000313" key="3">
    <source>
        <dbReference type="Proteomes" id="UP000324209"/>
    </source>
</evidence>
<dbReference type="Pfam" id="PF13487">
    <property type="entry name" value="HD_5"/>
    <property type="match status" value="1"/>
</dbReference>
<dbReference type="SUPFAM" id="SSF109604">
    <property type="entry name" value="HD-domain/PDEase-like"/>
    <property type="match status" value="1"/>
</dbReference>
<dbReference type="InterPro" id="IPR003607">
    <property type="entry name" value="HD/PDEase_dom"/>
</dbReference>